<feature type="transmembrane region" description="Helical" evidence="1">
    <location>
        <begin position="58"/>
        <end position="76"/>
    </location>
</feature>
<keyword evidence="1" id="KW-0812">Transmembrane</keyword>
<accession>A0A813KJ28</accession>
<dbReference type="AlphaFoldDB" id="A0A813KJ28"/>
<keyword evidence="1" id="KW-0472">Membrane</keyword>
<evidence type="ECO:0000313" key="2">
    <source>
        <dbReference type="EMBL" id="CAE8706051.1"/>
    </source>
</evidence>
<proteinExistence type="predicted"/>
<sequence length="266" mass="28002">EVASDKVASMVFDGVVFSGFCLRTCLAELGSKAFFVTVLFAAWCPWEGVRSHGGRHLQIGLVFAGAYIAFAVRVLTTEVAKDPECWSSVFDVASCISFLILGLKVRSELSVVDAREQRLLKKATKNAKDASLPGDSSADDLEKPKPQWNAAAFSGALPASSGASTPQYGGAITQYGAGFVPADGLLSTPPSDRLVSAVLAFLLPLLLVFMAQADDKSSSVLISAGKDLHRLDETSGALLGFLLATGFAAVVGSVDSKMCVFQNANW</sequence>
<reference evidence="2" key="1">
    <citation type="submission" date="2021-02" db="EMBL/GenBank/DDBJ databases">
        <authorList>
            <person name="Dougan E. K."/>
            <person name="Rhodes N."/>
            <person name="Thang M."/>
            <person name="Chan C."/>
        </authorList>
    </citation>
    <scope>NUCLEOTIDE SEQUENCE</scope>
</reference>
<feature type="non-terminal residue" evidence="2">
    <location>
        <position position="266"/>
    </location>
</feature>
<feature type="transmembrane region" description="Helical" evidence="1">
    <location>
        <begin position="236"/>
        <end position="254"/>
    </location>
</feature>
<evidence type="ECO:0000313" key="3">
    <source>
        <dbReference type="Proteomes" id="UP000626109"/>
    </source>
</evidence>
<organism evidence="2 3">
    <name type="scientific">Polarella glacialis</name>
    <name type="common">Dinoflagellate</name>
    <dbReference type="NCBI Taxonomy" id="89957"/>
    <lineage>
        <taxon>Eukaryota</taxon>
        <taxon>Sar</taxon>
        <taxon>Alveolata</taxon>
        <taxon>Dinophyceae</taxon>
        <taxon>Suessiales</taxon>
        <taxon>Suessiaceae</taxon>
        <taxon>Polarella</taxon>
    </lineage>
</organism>
<feature type="transmembrane region" description="Helical" evidence="1">
    <location>
        <begin position="29"/>
        <end position="46"/>
    </location>
</feature>
<protein>
    <submittedName>
        <fullName evidence="2">Uncharacterized protein</fullName>
    </submittedName>
</protein>
<dbReference type="EMBL" id="CAJNNW010031118">
    <property type="protein sequence ID" value="CAE8706051.1"/>
    <property type="molecule type" value="Genomic_DNA"/>
</dbReference>
<feature type="transmembrane region" description="Helical" evidence="1">
    <location>
        <begin position="194"/>
        <end position="213"/>
    </location>
</feature>
<comment type="caution">
    <text evidence="2">The sequence shown here is derived from an EMBL/GenBank/DDBJ whole genome shotgun (WGS) entry which is preliminary data.</text>
</comment>
<dbReference type="Proteomes" id="UP000626109">
    <property type="component" value="Unassembled WGS sequence"/>
</dbReference>
<name>A0A813KJ28_POLGL</name>
<gene>
    <name evidence="2" type="ORF">PGLA2088_LOCUS33998</name>
</gene>
<keyword evidence="1" id="KW-1133">Transmembrane helix</keyword>
<evidence type="ECO:0000256" key="1">
    <source>
        <dbReference type="SAM" id="Phobius"/>
    </source>
</evidence>